<feature type="binding site" evidence="9">
    <location>
        <position position="419"/>
    </location>
    <ligand>
        <name>Mg(2+)</name>
        <dbReference type="ChEBI" id="CHEBI:18420"/>
        <label>2</label>
    </ligand>
</feature>
<keyword evidence="9" id="KW-0479">Metal-binding</keyword>
<evidence type="ECO:0000256" key="6">
    <source>
        <dbReference type="ARBA" id="ARBA00022953"/>
    </source>
</evidence>
<dbReference type="EC" id="2.7.7.48" evidence="1"/>
<feature type="binding site" evidence="9">
    <location>
        <position position="418"/>
    </location>
    <ligand>
        <name>Mg(2+)</name>
        <dbReference type="ChEBI" id="CHEBI:18420"/>
        <label>2</label>
    </ligand>
</feature>
<gene>
    <name evidence="11" type="ORF">H3BulkLitter16347_000001</name>
</gene>
<evidence type="ECO:0000256" key="4">
    <source>
        <dbReference type="ARBA" id="ARBA00022695"/>
    </source>
</evidence>
<evidence type="ECO:0000313" key="11">
    <source>
        <dbReference type="EMBL" id="QDH90620.1"/>
    </source>
</evidence>
<keyword evidence="6" id="KW-0693">Viral RNA replication</keyword>
<keyword evidence="5" id="KW-0547">Nucleotide-binding</keyword>
<dbReference type="Pfam" id="PF03431">
    <property type="entry name" value="RNA_replicase_B"/>
    <property type="match status" value="1"/>
</dbReference>
<organism evidence="11">
    <name type="scientific">Leviviridae sp</name>
    <dbReference type="NCBI Taxonomy" id="2027243"/>
    <lineage>
        <taxon>Viruses</taxon>
        <taxon>Riboviria</taxon>
        <taxon>Orthornavirae</taxon>
        <taxon>Lenarviricota</taxon>
        <taxon>Leviviricetes</taxon>
        <taxon>Norzivirales</taxon>
        <taxon>Fiersviridae</taxon>
    </lineage>
</organism>
<feature type="domain" description="RdRp catalytic" evidence="10">
    <location>
        <begin position="306"/>
        <end position="450"/>
    </location>
</feature>
<evidence type="ECO:0000256" key="3">
    <source>
        <dbReference type="ARBA" id="ARBA00022679"/>
    </source>
</evidence>
<dbReference type="InterPro" id="IPR005093">
    <property type="entry name" value="RNArep_beta"/>
</dbReference>
<evidence type="ECO:0000256" key="5">
    <source>
        <dbReference type="ARBA" id="ARBA00022741"/>
    </source>
</evidence>
<dbReference type="InterPro" id="IPR007096">
    <property type="entry name" value="RNA-dir_Rpol_cat_phage"/>
</dbReference>
<keyword evidence="4" id="KW-0548">Nucleotidyltransferase</keyword>
<evidence type="ECO:0000256" key="9">
    <source>
        <dbReference type="PIRSR" id="PIRSR605093-1"/>
    </source>
</evidence>
<comment type="cofactor">
    <cofactor evidence="9">
        <name>Mg(2+)</name>
        <dbReference type="ChEBI" id="CHEBI:18420"/>
    </cofactor>
    <text evidence="9">Binds 2 Mg(2+) per subunit.</text>
</comment>
<comment type="catalytic activity">
    <reaction evidence="8">
        <text>RNA(n) + a ribonucleoside 5'-triphosphate = RNA(n+1) + diphosphate</text>
        <dbReference type="Rhea" id="RHEA:21248"/>
        <dbReference type="Rhea" id="RHEA-COMP:14527"/>
        <dbReference type="Rhea" id="RHEA-COMP:17342"/>
        <dbReference type="ChEBI" id="CHEBI:33019"/>
        <dbReference type="ChEBI" id="CHEBI:61557"/>
        <dbReference type="ChEBI" id="CHEBI:140395"/>
        <dbReference type="EC" id="2.7.7.48"/>
    </reaction>
</comment>
<evidence type="ECO:0000256" key="2">
    <source>
        <dbReference type="ARBA" id="ARBA00022484"/>
    </source>
</evidence>
<dbReference type="GO" id="GO:0039694">
    <property type="term" value="P:viral RNA genome replication"/>
    <property type="evidence" value="ECO:0007669"/>
    <property type="project" value="InterPro"/>
</dbReference>
<proteinExistence type="predicted"/>
<evidence type="ECO:0000259" key="10">
    <source>
        <dbReference type="PROSITE" id="PS50522"/>
    </source>
</evidence>
<dbReference type="EMBL" id="MN035658">
    <property type="protein sequence ID" value="QDH90620.1"/>
    <property type="molecule type" value="Genomic_RNA"/>
</dbReference>
<evidence type="ECO:0000256" key="1">
    <source>
        <dbReference type="ARBA" id="ARBA00012494"/>
    </source>
</evidence>
<feature type="binding site" evidence="9">
    <location>
        <position position="321"/>
    </location>
    <ligand>
        <name>Mg(2+)</name>
        <dbReference type="ChEBI" id="CHEBI:18420"/>
        <label>2</label>
    </ligand>
</feature>
<dbReference type="GO" id="GO:0003968">
    <property type="term" value="F:RNA-directed RNA polymerase activity"/>
    <property type="evidence" value="ECO:0007669"/>
    <property type="project" value="UniProtKB-KW"/>
</dbReference>
<reference evidence="11" key="1">
    <citation type="submission" date="2019-05" db="EMBL/GenBank/DDBJ databases">
        <title>Metatranscriptomic reconstruction reveals RNA viruses with the potential to shape carbon cycling in soil.</title>
        <authorList>
            <person name="Starr E.P."/>
            <person name="Nuccio E."/>
            <person name="Pett-Ridge J."/>
            <person name="Banfield J.F."/>
            <person name="Firestone M.K."/>
        </authorList>
    </citation>
    <scope>NUCLEOTIDE SEQUENCE</scope>
    <source>
        <strain evidence="11">H3_Bulk_Litter_16_347</strain>
    </source>
</reference>
<dbReference type="PROSITE" id="PS50522">
    <property type="entry name" value="RDRP_PHAGE"/>
    <property type="match status" value="1"/>
</dbReference>
<dbReference type="GO" id="GO:0046872">
    <property type="term" value="F:metal ion binding"/>
    <property type="evidence" value="ECO:0007669"/>
    <property type="project" value="UniProtKB-KW"/>
</dbReference>
<protein>
    <recommendedName>
        <fullName evidence="1">RNA-directed RNA polymerase</fullName>
        <ecNumber evidence="1">2.7.7.48</ecNumber>
    </recommendedName>
    <alternativeName>
        <fullName evidence="7">RNA replicase beta chain</fullName>
    </alternativeName>
</protein>
<evidence type="ECO:0000256" key="7">
    <source>
        <dbReference type="ARBA" id="ARBA00030248"/>
    </source>
</evidence>
<evidence type="ECO:0000256" key="8">
    <source>
        <dbReference type="ARBA" id="ARBA00048744"/>
    </source>
</evidence>
<keyword evidence="9" id="KW-0460">Magnesium</keyword>
<accession>A0A514DAJ4</accession>
<name>A0A514DAJ4_9VIRU</name>
<dbReference type="InterPro" id="IPR043502">
    <property type="entry name" value="DNA/RNA_pol_sf"/>
</dbReference>
<keyword evidence="2 11" id="KW-0696">RNA-directed RNA polymerase</keyword>
<sequence length="607" mass="69176">MKSLMLLWKTLAYECASICCTSATQDYKIVLRRCEHEGLSFLTITLPEFGKDLQKGLDRGQVDRDLFTGFRWRAGLPLFLGGFLDRVFDRASGTLLDEPCIDAIRAMRQLTLMFSKILLPCSDTRVRASMRDYVECEQMVKSADNARTDLDRDRFRRISDLLFRPLFSDMEVKLYKGEVVPKHGPGATADKLSGNSKYLLSTWTDRLEEVFPAGEFLIPNWSFFDQYTDVVHLEPGAEKPVRVIPVPKTQKAPRIIAIEPTAMQYAQQGVLELFLEALRRKTSKGRFRFDSLNHFLGFDDQTPNQEMAKEGSRTGNLATLDLSEASDRVSNQLVRDLFANFRYLHAAVDASRSRKADVPGQGIVRLSKFASMGSALTFPVEAMVFLTIIFIGIERELNVPLDHKTVKRFREQVRVYGDDIIIPVDYVQSVVRELETFGFQVNTGKSFWTGKFRESCGRDYYSGHDVSVVKVRQLFPTQRQHATEVISIVSLRNQLYFAGYWATVEWLDEYIKKVIRHFPHVLPSSPVLGRHSFLGYQAERTDEFLHSPIVKGYVISAVPPSDVLDGYGALLKFFLKRGDVATADERHLRRAGRPHVVKIKLRWASAV</sequence>
<keyword evidence="3" id="KW-0808">Transferase</keyword>
<dbReference type="SUPFAM" id="SSF56672">
    <property type="entry name" value="DNA/RNA polymerases"/>
    <property type="match status" value="1"/>
</dbReference>
<dbReference type="GO" id="GO:0000166">
    <property type="term" value="F:nucleotide binding"/>
    <property type="evidence" value="ECO:0007669"/>
    <property type="project" value="UniProtKB-KW"/>
</dbReference>